<accession>A0AC61S104</accession>
<organism evidence="1 2">
    <name type="scientific">Petralouisia muris</name>
    <dbReference type="NCBI Taxonomy" id="3032872"/>
    <lineage>
        <taxon>Bacteria</taxon>
        <taxon>Bacillati</taxon>
        <taxon>Bacillota</taxon>
        <taxon>Clostridia</taxon>
        <taxon>Lachnospirales</taxon>
        <taxon>Lachnospiraceae</taxon>
        <taxon>Petralouisia</taxon>
    </lineage>
</organism>
<evidence type="ECO:0000313" key="2">
    <source>
        <dbReference type="Proteomes" id="UP000304953"/>
    </source>
</evidence>
<evidence type="ECO:0000313" key="1">
    <source>
        <dbReference type="EMBL" id="TGY98009.1"/>
    </source>
</evidence>
<keyword evidence="2" id="KW-1185">Reference proteome</keyword>
<keyword evidence="1" id="KW-0436">Ligase</keyword>
<comment type="caution">
    <text evidence="1">The sequence shown here is derived from an EMBL/GenBank/DDBJ whole genome shotgun (WGS) entry which is preliminary data.</text>
</comment>
<dbReference type="Proteomes" id="UP000304953">
    <property type="component" value="Unassembled WGS sequence"/>
</dbReference>
<name>A0AC61S104_9FIRM</name>
<proteinExistence type="predicted"/>
<gene>
    <name evidence="1" type="ORF">E5329_02500</name>
</gene>
<sequence>MKKKAKKNGNLHCRGIIYEFQKGVSGIFVILMLGFFPLYFQDAYFNISDAKKSFFMICACGLVVLTLLLVCIEKIWNLRRKILSGHDFSAVAKDCRHYFSGISFSSWCAVIFLLAIFLSTVFSIDPMESFLGTDGRKLGTGLFLLCLCVYFILGRYLQPGIWMAWVVLIGNSILFVILIFQFLGKDIFHMWDELVSNQYGMFLTTIGNVNACASYFSMILPVGMVLYYCSETIFSKAIYGIFLVLGFYSSYATNTDSWILGIGVAFLVMLWFSLYDHQSIKKFFELCGLFWLSSVVLKFTIFINRDNIDAFMIQRFRWLRLQSLMIYRYTLLVEAVLLILCVYLVTIAEKKKLEVPYQKIRRIFFLLLASVVGIVVCLFMFVNFSGDKLWEGSLQWLNYLKLQNEFGSGRGILWKHTMWVWLQLPFLQKFLGYGVNCFHQFYYSLGAEFVQETVRTVDPHNELLYFLSITGILGFIGYTGLLVSTAVSAGKMSRRYPVMMMGTVMICSYLARGMVNSPTTFIIPTFFIYLGILKSMERHYKEKDLEIEKGV</sequence>
<dbReference type="EMBL" id="SRYA01000003">
    <property type="protein sequence ID" value="TGY98009.1"/>
    <property type="molecule type" value="Genomic_DNA"/>
</dbReference>
<protein>
    <submittedName>
        <fullName evidence="1">O-antigen ligase domain-containing protein</fullName>
    </submittedName>
</protein>
<reference evidence="1" key="1">
    <citation type="submission" date="2019-04" db="EMBL/GenBank/DDBJ databases">
        <title>Microbes associate with the intestines of laboratory mice.</title>
        <authorList>
            <person name="Navarre W."/>
            <person name="Wong E."/>
            <person name="Huang K."/>
            <person name="Tropini C."/>
            <person name="Ng K."/>
            <person name="Yu B."/>
        </authorList>
    </citation>
    <scope>NUCLEOTIDE SEQUENCE</scope>
    <source>
        <strain evidence="1">NM01_1-7b</strain>
    </source>
</reference>